<evidence type="ECO:0000256" key="15">
    <source>
        <dbReference type="ARBA" id="ARBA00023268"/>
    </source>
</evidence>
<dbReference type="PROSITE" id="PS51066">
    <property type="entry name" value="ZF_FPG_2"/>
    <property type="match status" value="1"/>
</dbReference>
<dbReference type="EMBL" id="JBHSNC010000056">
    <property type="protein sequence ID" value="MFC5531895.1"/>
    <property type="molecule type" value="Genomic_DNA"/>
</dbReference>
<evidence type="ECO:0000256" key="3">
    <source>
        <dbReference type="ARBA" id="ARBA00009409"/>
    </source>
</evidence>
<dbReference type="InterPro" id="IPR012319">
    <property type="entry name" value="FPG_cat"/>
</dbReference>
<evidence type="ECO:0000313" key="21">
    <source>
        <dbReference type="EMBL" id="MFC5531895.1"/>
    </source>
</evidence>
<keyword evidence="7" id="KW-0479">Metal-binding</keyword>
<gene>
    <name evidence="21" type="ORF">ACFPQ4_20970</name>
</gene>
<keyword evidence="15" id="KW-0511">Multifunctional enzyme</keyword>
<dbReference type="Gene3D" id="3.20.190.10">
    <property type="entry name" value="MutM-like, N-terminal"/>
    <property type="match status" value="1"/>
</dbReference>
<evidence type="ECO:0000256" key="5">
    <source>
        <dbReference type="ARBA" id="ARBA00012720"/>
    </source>
</evidence>
<comment type="cofactor">
    <cofactor evidence="2">
        <name>Zn(2+)</name>
        <dbReference type="ChEBI" id="CHEBI:29105"/>
    </cofactor>
</comment>
<dbReference type="PROSITE" id="PS51068">
    <property type="entry name" value="FPG_CAT"/>
    <property type="match status" value="1"/>
</dbReference>
<evidence type="ECO:0000259" key="19">
    <source>
        <dbReference type="PROSITE" id="PS51066"/>
    </source>
</evidence>
<dbReference type="Gene3D" id="1.10.8.50">
    <property type="match status" value="1"/>
</dbReference>
<evidence type="ECO:0000256" key="17">
    <source>
        <dbReference type="ARBA" id="ARBA00030638"/>
    </source>
</evidence>
<evidence type="ECO:0000256" key="11">
    <source>
        <dbReference type="ARBA" id="ARBA00022833"/>
    </source>
</evidence>
<dbReference type="Proteomes" id="UP001596108">
    <property type="component" value="Unassembled WGS sequence"/>
</dbReference>
<keyword evidence="16" id="KW-0326">Glycosidase</keyword>
<keyword evidence="11" id="KW-0862">Zinc</keyword>
<evidence type="ECO:0000256" key="16">
    <source>
        <dbReference type="ARBA" id="ARBA00023295"/>
    </source>
</evidence>
<dbReference type="RefSeq" id="WP_378113854.1">
    <property type="nucleotide sequence ID" value="NZ_JBHSNC010000056.1"/>
</dbReference>
<keyword evidence="22" id="KW-1185">Reference proteome</keyword>
<keyword evidence="10" id="KW-0378">Hydrolase</keyword>
<reference evidence="22" key="1">
    <citation type="journal article" date="2019" name="Int. J. Syst. Evol. Microbiol.">
        <title>The Global Catalogue of Microorganisms (GCM) 10K type strain sequencing project: providing services to taxonomists for standard genome sequencing and annotation.</title>
        <authorList>
            <consortium name="The Broad Institute Genomics Platform"/>
            <consortium name="The Broad Institute Genome Sequencing Center for Infectious Disease"/>
            <person name="Wu L."/>
            <person name="Ma J."/>
        </authorList>
    </citation>
    <scope>NUCLEOTIDE SEQUENCE [LARGE SCALE GENOMIC DNA]</scope>
    <source>
        <strain evidence="22">CGMCC 1.18578</strain>
    </source>
</reference>
<evidence type="ECO:0000256" key="4">
    <source>
        <dbReference type="ARBA" id="ARBA00012024"/>
    </source>
</evidence>
<dbReference type="InterPro" id="IPR015886">
    <property type="entry name" value="H2TH_FPG"/>
</dbReference>
<protein>
    <recommendedName>
        <fullName evidence="6">Formamidopyrimidine-DNA glycosylase</fullName>
        <ecNumber evidence="4">3.2.2.23</ecNumber>
        <ecNumber evidence="5">4.2.99.18</ecNumber>
    </recommendedName>
    <alternativeName>
        <fullName evidence="17">DNA-(apurinic or apyrimidinic site) lyase MutM</fullName>
    </alternativeName>
</protein>
<keyword evidence="8" id="KW-0227">DNA damage</keyword>
<name>A0ABM7CKD7_9BACL</name>
<evidence type="ECO:0000256" key="8">
    <source>
        <dbReference type="ARBA" id="ARBA00022763"/>
    </source>
</evidence>
<evidence type="ECO:0000256" key="13">
    <source>
        <dbReference type="ARBA" id="ARBA00023204"/>
    </source>
</evidence>
<proteinExistence type="inferred from homology"/>
<evidence type="ECO:0000256" key="6">
    <source>
        <dbReference type="ARBA" id="ARBA00016240"/>
    </source>
</evidence>
<evidence type="ECO:0000256" key="9">
    <source>
        <dbReference type="ARBA" id="ARBA00022771"/>
    </source>
</evidence>
<dbReference type="SMART" id="SM00898">
    <property type="entry name" value="Fapy_DNA_glyco"/>
    <property type="match status" value="1"/>
</dbReference>
<dbReference type="EC" id="3.2.2.23" evidence="4"/>
<dbReference type="PANTHER" id="PTHR22993:SF9">
    <property type="entry name" value="FORMAMIDOPYRIMIDINE-DNA GLYCOSYLASE"/>
    <property type="match status" value="1"/>
</dbReference>
<evidence type="ECO:0000259" key="20">
    <source>
        <dbReference type="PROSITE" id="PS51068"/>
    </source>
</evidence>
<dbReference type="InterPro" id="IPR010979">
    <property type="entry name" value="Ribosomal_uS13-like_H2TH"/>
</dbReference>
<dbReference type="InterPro" id="IPR010663">
    <property type="entry name" value="Znf_FPG/IleRS"/>
</dbReference>
<comment type="caution">
    <text evidence="21">The sequence shown here is derived from an EMBL/GenBank/DDBJ whole genome shotgun (WGS) entry which is preliminary data.</text>
</comment>
<feature type="domain" description="Formamidopyrimidine-DNA glycosylase catalytic" evidence="20">
    <location>
        <begin position="2"/>
        <end position="114"/>
    </location>
</feature>
<dbReference type="SUPFAM" id="SSF46946">
    <property type="entry name" value="S13-like H2TH domain"/>
    <property type="match status" value="1"/>
</dbReference>
<dbReference type="SUPFAM" id="SSF57716">
    <property type="entry name" value="Glucocorticoid receptor-like (DNA-binding domain)"/>
    <property type="match status" value="1"/>
</dbReference>
<keyword evidence="13" id="KW-0234">DNA repair</keyword>
<comment type="catalytic activity">
    <reaction evidence="1">
        <text>Hydrolysis of DNA containing ring-opened 7-methylguanine residues, releasing 2,6-diamino-4-hydroxy-5-(N-methyl)formamidopyrimidine.</text>
        <dbReference type="EC" id="3.2.2.23"/>
    </reaction>
</comment>
<dbReference type="InterPro" id="IPR035937">
    <property type="entry name" value="FPG_N"/>
</dbReference>
<evidence type="ECO:0000256" key="7">
    <source>
        <dbReference type="ARBA" id="ARBA00022723"/>
    </source>
</evidence>
<evidence type="ECO:0000256" key="18">
    <source>
        <dbReference type="PROSITE-ProRule" id="PRU00391"/>
    </source>
</evidence>
<evidence type="ECO:0000313" key="22">
    <source>
        <dbReference type="Proteomes" id="UP001596108"/>
    </source>
</evidence>
<comment type="similarity">
    <text evidence="3">Belongs to the FPG family.</text>
</comment>
<keyword evidence="12" id="KW-0238">DNA-binding</keyword>
<dbReference type="Pfam" id="PF06827">
    <property type="entry name" value="zf-FPG_IleRS"/>
    <property type="match status" value="1"/>
</dbReference>
<dbReference type="Pfam" id="PF06831">
    <property type="entry name" value="H2TH"/>
    <property type="match status" value="1"/>
</dbReference>
<organism evidence="21 22">
    <name type="scientific">Cohnella yongneupensis</name>
    <dbReference type="NCBI Taxonomy" id="425006"/>
    <lineage>
        <taxon>Bacteria</taxon>
        <taxon>Bacillati</taxon>
        <taxon>Bacillota</taxon>
        <taxon>Bacilli</taxon>
        <taxon>Bacillales</taxon>
        <taxon>Paenibacillaceae</taxon>
        <taxon>Cohnella</taxon>
    </lineage>
</organism>
<keyword evidence="9 18" id="KW-0863">Zinc-finger</keyword>
<dbReference type="EC" id="4.2.99.18" evidence="5"/>
<keyword evidence="14" id="KW-0456">Lyase</keyword>
<evidence type="ECO:0000256" key="10">
    <source>
        <dbReference type="ARBA" id="ARBA00022801"/>
    </source>
</evidence>
<evidence type="ECO:0000256" key="1">
    <source>
        <dbReference type="ARBA" id="ARBA00001668"/>
    </source>
</evidence>
<feature type="domain" description="FPG-type" evidence="19">
    <location>
        <begin position="236"/>
        <end position="270"/>
    </location>
</feature>
<dbReference type="SUPFAM" id="SSF81624">
    <property type="entry name" value="N-terminal domain of MutM-like DNA repair proteins"/>
    <property type="match status" value="1"/>
</dbReference>
<dbReference type="InterPro" id="IPR000214">
    <property type="entry name" value="Znf_DNA_glyclase/AP_lyase"/>
</dbReference>
<sequence length="272" mass="30515">MPEWPEMEHYRSQLSTLLGGIKISTAVVNREGSINEPPDTFANALANRTILFVERRGKHLLFHLDDGNRLLLHLMLGGWIYYGEQAPMEDSHYQVIIRLADGNSLYFGGLRLGYLHRITAKLAHDQMKQLGPEPFDSRLTLEAFTKRLKSKRGKLKTTLTDQRFIAGIGNCYSDEICFEAKLHPAIAVSELDAEATERLYGAIKKVLLDAKEAGGYMEYPLTAADHLTGGYNSRCLVYDREGETCGVCGNAIKHETLSGRKMFYCPHCQGSE</sequence>
<evidence type="ECO:0000256" key="2">
    <source>
        <dbReference type="ARBA" id="ARBA00001947"/>
    </source>
</evidence>
<evidence type="ECO:0000256" key="14">
    <source>
        <dbReference type="ARBA" id="ARBA00023239"/>
    </source>
</evidence>
<accession>A0ABM7CKD7</accession>
<dbReference type="SMART" id="SM01232">
    <property type="entry name" value="H2TH"/>
    <property type="match status" value="1"/>
</dbReference>
<dbReference type="PANTHER" id="PTHR22993">
    <property type="entry name" value="FORMAMIDOPYRIMIDINE-DNA GLYCOSYLASE"/>
    <property type="match status" value="1"/>
</dbReference>
<dbReference type="Pfam" id="PF01149">
    <property type="entry name" value="Fapy_DNA_glyco"/>
    <property type="match status" value="1"/>
</dbReference>
<evidence type="ECO:0000256" key="12">
    <source>
        <dbReference type="ARBA" id="ARBA00023125"/>
    </source>
</evidence>